<name>A0A210PQD3_MIZYE</name>
<dbReference type="InterPro" id="IPR018247">
    <property type="entry name" value="EF_Hand_1_Ca_BS"/>
</dbReference>
<dbReference type="SUPFAM" id="SSF47473">
    <property type="entry name" value="EF-hand"/>
    <property type="match status" value="1"/>
</dbReference>
<dbReference type="Gene3D" id="3.80.10.10">
    <property type="entry name" value="Ribonuclease Inhibitor"/>
    <property type="match status" value="1"/>
</dbReference>
<dbReference type="InterPro" id="IPR011992">
    <property type="entry name" value="EF-hand-dom_pair"/>
</dbReference>
<dbReference type="SMART" id="SM00368">
    <property type="entry name" value="LRR_RI"/>
    <property type="match status" value="8"/>
</dbReference>
<feature type="region of interest" description="Disordered" evidence="2">
    <location>
        <begin position="1"/>
        <end position="56"/>
    </location>
</feature>
<dbReference type="EMBL" id="NEDP02005558">
    <property type="protein sequence ID" value="OWF38688.1"/>
    <property type="molecule type" value="Genomic_DNA"/>
</dbReference>
<dbReference type="InterPro" id="IPR032675">
    <property type="entry name" value="LRR_dom_sf"/>
</dbReference>
<sequence>MPGTGSAGRPTLVKPPRLPSSTKLSKGLEDGGQTETIRKAGSRIGSAVSVASTSRMSEKDAAGLITDLTRLKAITKDVRIPTRELAHRKAIDIDPDDDLEFTDGIFQTEIPLPDADGEFDIVQRWQETEASDEESNIDDDIEDVFGEDVISVSSLGSNPDDDAEKYDTDLEEDLTKMPGTEKEKEEDTTPKGRYLQICEDMGIQPATYFIKHMSETELVMKFHGLGPIGMKAMAESLMINTILEKIDLEGNYILGEGTSHLTRVLKENVYVTELVLTDNKMGTEGAKAICELLSENKTIIHLNLSGNDIEDTAAEYFYEMLTRNAAIKTLLLQHNSFEEKGAEWFAMALNENVSLESLDLSWCHFQTKGCVMIVEALRENVGLKYFDISMNGFGLEGAKAMEETLKENKYLIKLNLSYCRIPLEGTPHIAAGLQTNDTLEELNIGFNPLSAEGGYAVLVGVERNTTKTLKMLDFGNLMIRKNFKEVCDRLREERPIKIKFGGVLSDQPRAKRKEDDPVAKLHNDPLNKLKRFVEEAGYRMIDLLQQFDTDNSWSISLEELQEGVRKTGIDLSDPEINELMKRLDKDGNGEIDFSELIEGDNENRQARRDVKKYVEEMQQKEEQKEKMVSGADPKSYMQLLEDTNG</sequence>
<feature type="region of interest" description="Disordered" evidence="2">
    <location>
        <begin position="171"/>
        <end position="190"/>
    </location>
</feature>
<feature type="domain" description="EF-hand" evidence="3">
    <location>
        <begin position="542"/>
        <end position="570"/>
    </location>
</feature>
<feature type="domain" description="EF-hand" evidence="3">
    <location>
        <begin position="571"/>
        <end position="606"/>
    </location>
</feature>
<dbReference type="Pfam" id="PF13499">
    <property type="entry name" value="EF-hand_7"/>
    <property type="match status" value="1"/>
</dbReference>
<comment type="caution">
    <text evidence="4">The sequence shown here is derived from an EMBL/GenBank/DDBJ whole genome shotgun (WGS) entry which is preliminary data.</text>
</comment>
<dbReference type="PANTHER" id="PTHR24114">
    <property type="entry name" value="LEUCINE RICH REPEAT FAMILY PROTEIN"/>
    <property type="match status" value="1"/>
</dbReference>
<dbReference type="PANTHER" id="PTHR24114:SF50">
    <property type="entry name" value="RNI-LIKE PROTEIN"/>
    <property type="match status" value="1"/>
</dbReference>
<feature type="compositionally biased region" description="Basic and acidic residues" evidence="2">
    <location>
        <begin position="616"/>
        <end position="627"/>
    </location>
</feature>
<dbReference type="Proteomes" id="UP000242188">
    <property type="component" value="Unassembled WGS sequence"/>
</dbReference>
<feature type="region of interest" description="Disordered" evidence="2">
    <location>
        <begin position="616"/>
        <end position="645"/>
    </location>
</feature>
<dbReference type="Gene3D" id="1.10.238.10">
    <property type="entry name" value="EF-hand"/>
    <property type="match status" value="1"/>
</dbReference>
<organism evidence="4 5">
    <name type="scientific">Mizuhopecten yessoensis</name>
    <name type="common">Japanese scallop</name>
    <name type="synonym">Patinopecten yessoensis</name>
    <dbReference type="NCBI Taxonomy" id="6573"/>
    <lineage>
        <taxon>Eukaryota</taxon>
        <taxon>Metazoa</taxon>
        <taxon>Spiralia</taxon>
        <taxon>Lophotrochozoa</taxon>
        <taxon>Mollusca</taxon>
        <taxon>Bivalvia</taxon>
        <taxon>Autobranchia</taxon>
        <taxon>Pteriomorphia</taxon>
        <taxon>Pectinida</taxon>
        <taxon>Pectinoidea</taxon>
        <taxon>Pectinidae</taxon>
        <taxon>Mizuhopecten</taxon>
    </lineage>
</organism>
<dbReference type="PROSITE" id="PS50222">
    <property type="entry name" value="EF_HAND_2"/>
    <property type="match status" value="2"/>
</dbReference>
<reference evidence="4 5" key="1">
    <citation type="journal article" date="2017" name="Nat. Ecol. Evol.">
        <title>Scallop genome provides insights into evolution of bilaterian karyotype and development.</title>
        <authorList>
            <person name="Wang S."/>
            <person name="Zhang J."/>
            <person name="Jiao W."/>
            <person name="Li J."/>
            <person name="Xun X."/>
            <person name="Sun Y."/>
            <person name="Guo X."/>
            <person name="Huan P."/>
            <person name="Dong B."/>
            <person name="Zhang L."/>
            <person name="Hu X."/>
            <person name="Sun X."/>
            <person name="Wang J."/>
            <person name="Zhao C."/>
            <person name="Wang Y."/>
            <person name="Wang D."/>
            <person name="Huang X."/>
            <person name="Wang R."/>
            <person name="Lv J."/>
            <person name="Li Y."/>
            <person name="Zhang Z."/>
            <person name="Liu B."/>
            <person name="Lu W."/>
            <person name="Hui Y."/>
            <person name="Liang J."/>
            <person name="Zhou Z."/>
            <person name="Hou R."/>
            <person name="Li X."/>
            <person name="Liu Y."/>
            <person name="Li H."/>
            <person name="Ning X."/>
            <person name="Lin Y."/>
            <person name="Zhao L."/>
            <person name="Xing Q."/>
            <person name="Dou J."/>
            <person name="Li Y."/>
            <person name="Mao J."/>
            <person name="Guo H."/>
            <person name="Dou H."/>
            <person name="Li T."/>
            <person name="Mu C."/>
            <person name="Jiang W."/>
            <person name="Fu Q."/>
            <person name="Fu X."/>
            <person name="Miao Y."/>
            <person name="Liu J."/>
            <person name="Yu Q."/>
            <person name="Li R."/>
            <person name="Liao H."/>
            <person name="Li X."/>
            <person name="Kong Y."/>
            <person name="Jiang Z."/>
            <person name="Chourrout D."/>
            <person name="Li R."/>
            <person name="Bao Z."/>
        </authorList>
    </citation>
    <scope>NUCLEOTIDE SEQUENCE [LARGE SCALE GENOMIC DNA]</scope>
    <source>
        <strain evidence="4 5">PY_sf001</strain>
    </source>
</reference>
<dbReference type="SUPFAM" id="SSF52047">
    <property type="entry name" value="RNI-like"/>
    <property type="match status" value="1"/>
</dbReference>
<keyword evidence="1" id="KW-0106">Calcium</keyword>
<accession>A0A210PQD3</accession>
<evidence type="ECO:0000313" key="4">
    <source>
        <dbReference type="EMBL" id="OWF38688.1"/>
    </source>
</evidence>
<keyword evidence="5" id="KW-1185">Reference proteome</keyword>
<dbReference type="PROSITE" id="PS00018">
    <property type="entry name" value="EF_HAND_1"/>
    <property type="match status" value="1"/>
</dbReference>
<proteinExistence type="predicted"/>
<dbReference type="CDD" id="cd00051">
    <property type="entry name" value="EFh"/>
    <property type="match status" value="1"/>
</dbReference>
<evidence type="ECO:0000256" key="2">
    <source>
        <dbReference type="SAM" id="MobiDB-lite"/>
    </source>
</evidence>
<dbReference type="InterPro" id="IPR001611">
    <property type="entry name" value="Leu-rich_rpt"/>
</dbReference>
<protein>
    <recommendedName>
        <fullName evidence="3">EF-hand domain-containing protein</fullName>
    </recommendedName>
</protein>
<dbReference type="InterPro" id="IPR052394">
    <property type="entry name" value="LRR-containing"/>
</dbReference>
<evidence type="ECO:0000256" key="1">
    <source>
        <dbReference type="ARBA" id="ARBA00022837"/>
    </source>
</evidence>
<evidence type="ECO:0000313" key="5">
    <source>
        <dbReference type="Proteomes" id="UP000242188"/>
    </source>
</evidence>
<dbReference type="OrthoDB" id="76105at2759"/>
<evidence type="ECO:0000259" key="3">
    <source>
        <dbReference type="PROSITE" id="PS50222"/>
    </source>
</evidence>
<dbReference type="AlphaFoldDB" id="A0A210PQD3"/>
<dbReference type="Pfam" id="PF13516">
    <property type="entry name" value="LRR_6"/>
    <property type="match status" value="5"/>
</dbReference>
<gene>
    <name evidence="4" type="ORF">KP79_PYT10815</name>
</gene>
<dbReference type="SMART" id="SM00054">
    <property type="entry name" value="EFh"/>
    <property type="match status" value="2"/>
</dbReference>
<dbReference type="InterPro" id="IPR002048">
    <property type="entry name" value="EF_hand_dom"/>
</dbReference>
<dbReference type="GO" id="GO:0005509">
    <property type="term" value="F:calcium ion binding"/>
    <property type="evidence" value="ECO:0007669"/>
    <property type="project" value="InterPro"/>
</dbReference>